<proteinExistence type="predicted"/>
<reference evidence="1 2" key="1">
    <citation type="submission" date="2019-02" db="EMBL/GenBank/DDBJ databases">
        <title>Genomic Encyclopedia of Type Strains, Phase IV (KMG-IV): sequencing the most valuable type-strain genomes for metagenomic binning, comparative biology and taxonomic classification.</title>
        <authorList>
            <person name="Goeker M."/>
        </authorList>
    </citation>
    <scope>NUCLEOTIDE SEQUENCE [LARGE SCALE GENOMIC DNA]</scope>
    <source>
        <strain evidence="1 2">DSM 18116</strain>
    </source>
</reference>
<protein>
    <recommendedName>
        <fullName evidence="3">Parallel beta helix pectate lyase-like protein</fullName>
    </recommendedName>
</protein>
<organism evidence="1 2">
    <name type="scientific">Pseudobacter ginsenosidimutans</name>
    <dbReference type="NCBI Taxonomy" id="661488"/>
    <lineage>
        <taxon>Bacteria</taxon>
        <taxon>Pseudomonadati</taxon>
        <taxon>Bacteroidota</taxon>
        <taxon>Chitinophagia</taxon>
        <taxon>Chitinophagales</taxon>
        <taxon>Chitinophagaceae</taxon>
        <taxon>Pseudobacter</taxon>
    </lineage>
</organism>
<gene>
    <name evidence="1" type="ORF">EV199_2245</name>
</gene>
<name>A0A4Q7N5N3_9BACT</name>
<dbReference type="OrthoDB" id="669576at2"/>
<sequence length="361" mass="38052">MNQLASFILFLVCTIATGNVHAKIWRVNNNTGVARDFAQPGNAVASASVLNGDTIHIEPSLTNYSGFSSNKRLVWIGPGYFLASGIAFEPANTGLQATALPANIDNITLAAGAEGSRFMGIYFGNFNIGASTGNIWIEKCRFSGGVIMSNAGVVYSNITIRKCFFNHNCSINAVAASPGSVSGLVIENNIFNGDIFANLSSAEFGSGGNIFRNNTCGWFRGGILYGFYVANNIFTFLNDMGNLFAVSVVKNNIFASAVQTLPGTAVGNQLGIHFNSVFIDDFVNAVGSIDHRFMLRAGSPAIGTGVTISGYTPDCGAFGGPDPYRLSGIPAVPTIYSLTVPTSIPQGQATMSVQLSTRNNN</sequence>
<dbReference type="InterPro" id="IPR011050">
    <property type="entry name" value="Pectin_lyase_fold/virulence"/>
</dbReference>
<dbReference type="RefSeq" id="WP_130540666.1">
    <property type="nucleotide sequence ID" value="NZ_CP042431.1"/>
</dbReference>
<dbReference type="Proteomes" id="UP000293874">
    <property type="component" value="Unassembled WGS sequence"/>
</dbReference>
<keyword evidence="2" id="KW-1185">Reference proteome</keyword>
<dbReference type="EMBL" id="SGXA01000001">
    <property type="protein sequence ID" value="RZS76362.1"/>
    <property type="molecule type" value="Genomic_DNA"/>
</dbReference>
<evidence type="ECO:0000313" key="1">
    <source>
        <dbReference type="EMBL" id="RZS76362.1"/>
    </source>
</evidence>
<evidence type="ECO:0000313" key="2">
    <source>
        <dbReference type="Proteomes" id="UP000293874"/>
    </source>
</evidence>
<evidence type="ECO:0008006" key="3">
    <source>
        <dbReference type="Google" id="ProtNLM"/>
    </source>
</evidence>
<dbReference type="SUPFAM" id="SSF51126">
    <property type="entry name" value="Pectin lyase-like"/>
    <property type="match status" value="1"/>
</dbReference>
<comment type="caution">
    <text evidence="1">The sequence shown here is derived from an EMBL/GenBank/DDBJ whole genome shotgun (WGS) entry which is preliminary data.</text>
</comment>
<dbReference type="AlphaFoldDB" id="A0A4Q7N5N3"/>
<accession>A0A4Q7N5N3</accession>